<evidence type="ECO:0000256" key="4">
    <source>
        <dbReference type="ARBA" id="ARBA00022679"/>
    </source>
</evidence>
<dbReference type="InterPro" id="IPR014721">
    <property type="entry name" value="Ribsml_uS5_D2-typ_fold_subgr"/>
</dbReference>
<keyword evidence="5 9" id="KW-0547">Nucleotide-binding</keyword>
<accession>A0A9D1GIU7</accession>
<dbReference type="Pfam" id="PF00288">
    <property type="entry name" value="GHMP_kinases_N"/>
    <property type="match status" value="1"/>
</dbReference>
<dbReference type="NCBIfam" id="TIGR00154">
    <property type="entry name" value="ispE"/>
    <property type="match status" value="1"/>
</dbReference>
<evidence type="ECO:0000259" key="10">
    <source>
        <dbReference type="Pfam" id="PF00288"/>
    </source>
</evidence>
<evidence type="ECO:0000256" key="6">
    <source>
        <dbReference type="ARBA" id="ARBA00022777"/>
    </source>
</evidence>
<name>A0A9D1GIU7_9FIRM</name>
<comment type="similarity">
    <text evidence="1 9">Belongs to the GHMP kinase family. IspE subfamily.</text>
</comment>
<comment type="catalytic activity">
    <reaction evidence="9">
        <text>4-CDP-2-C-methyl-D-erythritol + ATP = 4-CDP-2-C-methyl-D-erythritol 2-phosphate + ADP + H(+)</text>
        <dbReference type="Rhea" id="RHEA:18437"/>
        <dbReference type="ChEBI" id="CHEBI:15378"/>
        <dbReference type="ChEBI" id="CHEBI:30616"/>
        <dbReference type="ChEBI" id="CHEBI:57823"/>
        <dbReference type="ChEBI" id="CHEBI:57919"/>
        <dbReference type="ChEBI" id="CHEBI:456216"/>
        <dbReference type="EC" id="2.7.1.148"/>
    </reaction>
</comment>
<feature type="domain" description="GHMP kinase C-terminal" evidence="11">
    <location>
        <begin position="203"/>
        <end position="275"/>
    </location>
</feature>
<dbReference type="PANTHER" id="PTHR43527:SF2">
    <property type="entry name" value="4-DIPHOSPHOCYTIDYL-2-C-METHYL-D-ERYTHRITOL KINASE, CHLOROPLASTIC"/>
    <property type="match status" value="1"/>
</dbReference>
<organism evidence="12 13">
    <name type="scientific">Candidatus Caccovicinus merdipullorum</name>
    <dbReference type="NCBI Taxonomy" id="2840724"/>
    <lineage>
        <taxon>Bacteria</taxon>
        <taxon>Bacillati</taxon>
        <taxon>Bacillota</taxon>
        <taxon>Clostridia</taxon>
        <taxon>Eubacteriales</taxon>
        <taxon>Candidatus Caccovicinus</taxon>
    </lineage>
</organism>
<dbReference type="SUPFAM" id="SSF54211">
    <property type="entry name" value="Ribosomal protein S5 domain 2-like"/>
    <property type="match status" value="1"/>
</dbReference>
<dbReference type="SUPFAM" id="SSF55060">
    <property type="entry name" value="GHMP Kinase, C-terminal domain"/>
    <property type="match status" value="1"/>
</dbReference>
<dbReference type="EC" id="2.7.1.148" evidence="2 9"/>
<comment type="caution">
    <text evidence="12">The sequence shown here is derived from an EMBL/GenBank/DDBJ whole genome shotgun (WGS) entry which is preliminary data.</text>
</comment>
<comment type="pathway">
    <text evidence="9">Isoprenoid biosynthesis; isopentenyl diphosphate biosynthesis via DXP pathway; isopentenyl diphosphate from 1-deoxy-D-xylulose 5-phosphate: step 3/6.</text>
</comment>
<reference evidence="12" key="2">
    <citation type="journal article" date="2021" name="PeerJ">
        <title>Extensive microbial diversity within the chicken gut microbiome revealed by metagenomics and culture.</title>
        <authorList>
            <person name="Gilroy R."/>
            <person name="Ravi A."/>
            <person name="Getino M."/>
            <person name="Pursley I."/>
            <person name="Horton D.L."/>
            <person name="Alikhan N.F."/>
            <person name="Baker D."/>
            <person name="Gharbi K."/>
            <person name="Hall N."/>
            <person name="Watson M."/>
            <person name="Adriaenssens E.M."/>
            <person name="Foster-Nyarko E."/>
            <person name="Jarju S."/>
            <person name="Secka A."/>
            <person name="Antonio M."/>
            <person name="Oren A."/>
            <person name="Chaudhuri R.R."/>
            <person name="La Ragione R."/>
            <person name="Hildebrand F."/>
            <person name="Pallen M.J."/>
        </authorList>
    </citation>
    <scope>NUCLEOTIDE SEQUENCE</scope>
    <source>
        <strain evidence="12">CHK123-3438</strain>
    </source>
</reference>
<evidence type="ECO:0000256" key="3">
    <source>
        <dbReference type="ARBA" id="ARBA00017473"/>
    </source>
</evidence>
<keyword evidence="6 9" id="KW-0418">Kinase</keyword>
<dbReference type="PANTHER" id="PTHR43527">
    <property type="entry name" value="4-DIPHOSPHOCYTIDYL-2-C-METHYL-D-ERYTHRITOL KINASE, CHLOROPLASTIC"/>
    <property type="match status" value="1"/>
</dbReference>
<sequence length="299" mass="33079">MITTLKLRAYGKINLALDVLRKREDGYHDVRMIMQTVGIYDQVDLRRKEEPGITVETNLSYLPVNENNLVYQAARLLMEEFQVKEGLHIQLKKFLPVAAGMAGGSSDAAAVLYGVNKMFGLGLSKEALMERGVKIGADVPYCLLRGTALSEGIGEKLTPLPPMPQCQVVIAKPGISVSTRYVYENLHANELRQEQHPDIDGMVEAIRSRDLYQVAGRFGNVLELVTESKYPVIGELKQAMKETGALNALMSGSGPTVFGLYASPKAARNAYEALRYGRYASLAKQVYLTNFFNNSKPTR</sequence>
<gene>
    <name evidence="9" type="primary">ispE</name>
    <name evidence="12" type="ORF">IAB60_07620</name>
</gene>
<dbReference type="InterPro" id="IPR013750">
    <property type="entry name" value="GHMP_kinase_C_dom"/>
</dbReference>
<dbReference type="GO" id="GO:0005524">
    <property type="term" value="F:ATP binding"/>
    <property type="evidence" value="ECO:0007669"/>
    <property type="project" value="UniProtKB-UniRule"/>
</dbReference>
<dbReference type="InterPro" id="IPR036554">
    <property type="entry name" value="GHMP_kinase_C_sf"/>
</dbReference>
<evidence type="ECO:0000256" key="8">
    <source>
        <dbReference type="ARBA" id="ARBA00032554"/>
    </source>
</evidence>
<keyword evidence="4 9" id="KW-0808">Transferase</keyword>
<evidence type="ECO:0000313" key="13">
    <source>
        <dbReference type="Proteomes" id="UP000886860"/>
    </source>
</evidence>
<dbReference type="NCBIfam" id="NF011202">
    <property type="entry name" value="PRK14608.1"/>
    <property type="match status" value="1"/>
</dbReference>
<dbReference type="InterPro" id="IPR004424">
    <property type="entry name" value="IspE"/>
</dbReference>
<dbReference type="InterPro" id="IPR020568">
    <property type="entry name" value="Ribosomal_Su5_D2-typ_SF"/>
</dbReference>
<dbReference type="Pfam" id="PF08544">
    <property type="entry name" value="GHMP_kinases_C"/>
    <property type="match status" value="1"/>
</dbReference>
<feature type="active site" evidence="9">
    <location>
        <position position="138"/>
    </location>
</feature>
<evidence type="ECO:0000256" key="1">
    <source>
        <dbReference type="ARBA" id="ARBA00009684"/>
    </source>
</evidence>
<keyword evidence="7 9" id="KW-0067">ATP-binding</keyword>
<keyword evidence="9" id="KW-0414">Isoprene biosynthesis</keyword>
<evidence type="ECO:0000256" key="7">
    <source>
        <dbReference type="ARBA" id="ARBA00022840"/>
    </source>
</evidence>
<dbReference type="Proteomes" id="UP000886860">
    <property type="component" value="Unassembled WGS sequence"/>
</dbReference>
<dbReference type="GO" id="GO:0050515">
    <property type="term" value="F:4-(cytidine 5'-diphospho)-2-C-methyl-D-erythritol kinase activity"/>
    <property type="evidence" value="ECO:0007669"/>
    <property type="project" value="UniProtKB-UniRule"/>
</dbReference>
<evidence type="ECO:0000256" key="5">
    <source>
        <dbReference type="ARBA" id="ARBA00022741"/>
    </source>
</evidence>
<dbReference type="InterPro" id="IPR006204">
    <property type="entry name" value="GHMP_kinase_N_dom"/>
</dbReference>
<comment type="function">
    <text evidence="9">Catalyzes the phosphorylation of the position 2 hydroxy group of 4-diphosphocytidyl-2C-methyl-D-erythritol.</text>
</comment>
<dbReference type="AlphaFoldDB" id="A0A9D1GIU7"/>
<evidence type="ECO:0000256" key="9">
    <source>
        <dbReference type="HAMAP-Rule" id="MF_00061"/>
    </source>
</evidence>
<dbReference type="GO" id="GO:0019288">
    <property type="term" value="P:isopentenyl diphosphate biosynthetic process, methylerythritol 4-phosphate pathway"/>
    <property type="evidence" value="ECO:0007669"/>
    <property type="project" value="UniProtKB-UniRule"/>
</dbReference>
<evidence type="ECO:0000313" key="12">
    <source>
        <dbReference type="EMBL" id="HIT41945.1"/>
    </source>
</evidence>
<dbReference type="Gene3D" id="3.30.70.890">
    <property type="entry name" value="GHMP kinase, C-terminal domain"/>
    <property type="match status" value="1"/>
</dbReference>
<reference evidence="12" key="1">
    <citation type="submission" date="2020-10" db="EMBL/GenBank/DDBJ databases">
        <authorList>
            <person name="Gilroy R."/>
        </authorList>
    </citation>
    <scope>NUCLEOTIDE SEQUENCE</scope>
    <source>
        <strain evidence="12">CHK123-3438</strain>
    </source>
</reference>
<proteinExistence type="inferred from homology"/>
<feature type="active site" evidence="9">
    <location>
        <position position="12"/>
    </location>
</feature>
<dbReference type="Gene3D" id="3.30.230.10">
    <property type="match status" value="1"/>
</dbReference>
<dbReference type="EMBL" id="DVKS01000131">
    <property type="protein sequence ID" value="HIT41945.1"/>
    <property type="molecule type" value="Genomic_DNA"/>
</dbReference>
<protein>
    <recommendedName>
        <fullName evidence="3 9">4-diphosphocytidyl-2-C-methyl-D-erythritol kinase</fullName>
        <shortName evidence="9">CMK</shortName>
        <ecNumber evidence="2 9">2.7.1.148</ecNumber>
    </recommendedName>
    <alternativeName>
        <fullName evidence="8 9">4-(cytidine-5'-diphospho)-2-C-methyl-D-erythritol kinase</fullName>
    </alternativeName>
</protein>
<feature type="binding site" evidence="9">
    <location>
        <begin position="96"/>
        <end position="106"/>
    </location>
    <ligand>
        <name>ATP</name>
        <dbReference type="ChEBI" id="CHEBI:30616"/>
    </ligand>
</feature>
<feature type="domain" description="GHMP kinase N-terminal" evidence="10">
    <location>
        <begin position="68"/>
        <end position="146"/>
    </location>
</feature>
<dbReference type="GO" id="GO:0016114">
    <property type="term" value="P:terpenoid biosynthetic process"/>
    <property type="evidence" value="ECO:0007669"/>
    <property type="project" value="UniProtKB-UniRule"/>
</dbReference>
<evidence type="ECO:0000259" key="11">
    <source>
        <dbReference type="Pfam" id="PF08544"/>
    </source>
</evidence>
<dbReference type="HAMAP" id="MF_00061">
    <property type="entry name" value="IspE"/>
    <property type="match status" value="1"/>
</dbReference>
<dbReference type="PIRSF" id="PIRSF010376">
    <property type="entry name" value="IspE"/>
    <property type="match status" value="1"/>
</dbReference>
<evidence type="ECO:0000256" key="2">
    <source>
        <dbReference type="ARBA" id="ARBA00012052"/>
    </source>
</evidence>